<dbReference type="InterPro" id="IPR022337">
    <property type="entry name" value="Inositol_monophosphatase_SuhB"/>
</dbReference>
<comment type="catalytic activity">
    <reaction evidence="1 7">
        <text>a myo-inositol phosphate + H2O = myo-inositol + phosphate</text>
        <dbReference type="Rhea" id="RHEA:24056"/>
        <dbReference type="ChEBI" id="CHEBI:15377"/>
        <dbReference type="ChEBI" id="CHEBI:17268"/>
        <dbReference type="ChEBI" id="CHEBI:43474"/>
        <dbReference type="ChEBI" id="CHEBI:84139"/>
        <dbReference type="EC" id="3.1.3.25"/>
    </reaction>
</comment>
<sequence>MARRSPLINVMVGAVMKAARNLRRDFGEVEQLQVSKKGPADFVSAADKRAERTIYEELSHARPDFGFLMEEAGEIPGKRGDIRFIVDPLDGTTNFLHGLPHFALTVAVEERGEITAAVTYAPLTDELFWAEKGQGAYLNDSRLRVSGRDKMETALLATGIPFKGCEGHMDFMAELAEFMPSVAGVRRFGAASLDLAYVAAGRYDGFWESNLKPWDIAAGILLVKEAGGYVTDMDGKPDMLKTGGIIAANDRLHAPIERVIKRARRKLAQNTAG</sequence>
<keyword evidence="4 7" id="KW-0479">Metal-binding</keyword>
<dbReference type="InterPro" id="IPR033942">
    <property type="entry name" value="IMPase"/>
</dbReference>
<dbReference type="Gene3D" id="3.30.540.10">
    <property type="entry name" value="Fructose-1,6-Bisphosphatase, subunit A, domain 1"/>
    <property type="match status" value="1"/>
</dbReference>
<dbReference type="Pfam" id="PF00459">
    <property type="entry name" value="Inositol_P"/>
    <property type="match status" value="1"/>
</dbReference>
<evidence type="ECO:0000256" key="4">
    <source>
        <dbReference type="ARBA" id="ARBA00022723"/>
    </source>
</evidence>
<comment type="similarity">
    <text evidence="3 7">Belongs to the inositol monophosphatase superfamily.</text>
</comment>
<dbReference type="PRINTS" id="PR01959">
    <property type="entry name" value="SBIMPHPHTASE"/>
</dbReference>
<dbReference type="SUPFAM" id="SSF56655">
    <property type="entry name" value="Carbohydrate phosphatase"/>
    <property type="match status" value="1"/>
</dbReference>
<evidence type="ECO:0000256" key="7">
    <source>
        <dbReference type="RuleBase" id="RU364068"/>
    </source>
</evidence>
<dbReference type="CDD" id="cd01639">
    <property type="entry name" value="IMPase"/>
    <property type="match status" value="1"/>
</dbReference>
<evidence type="ECO:0000256" key="6">
    <source>
        <dbReference type="ARBA" id="ARBA00022842"/>
    </source>
</evidence>
<comment type="cofactor">
    <cofactor evidence="2 7">
        <name>Mg(2+)</name>
        <dbReference type="ChEBI" id="CHEBI:18420"/>
    </cofactor>
</comment>
<dbReference type="InterPro" id="IPR020583">
    <property type="entry name" value="Inositol_monoP_metal-BS"/>
</dbReference>
<dbReference type="Gene3D" id="3.40.190.80">
    <property type="match status" value="1"/>
</dbReference>
<dbReference type="InterPro" id="IPR000760">
    <property type="entry name" value="Inositol_monophosphatase-like"/>
</dbReference>
<dbReference type="PANTHER" id="PTHR20854">
    <property type="entry name" value="INOSITOL MONOPHOSPHATASE"/>
    <property type="match status" value="1"/>
</dbReference>
<evidence type="ECO:0000256" key="5">
    <source>
        <dbReference type="ARBA" id="ARBA00022801"/>
    </source>
</evidence>
<evidence type="ECO:0000256" key="3">
    <source>
        <dbReference type="ARBA" id="ARBA00009759"/>
    </source>
</evidence>
<dbReference type="Proteomes" id="UP001595776">
    <property type="component" value="Unassembled WGS sequence"/>
</dbReference>
<reference evidence="9" key="1">
    <citation type="journal article" date="2019" name="Int. J. Syst. Evol. Microbiol.">
        <title>The Global Catalogue of Microorganisms (GCM) 10K type strain sequencing project: providing services to taxonomists for standard genome sequencing and annotation.</title>
        <authorList>
            <consortium name="The Broad Institute Genomics Platform"/>
            <consortium name="The Broad Institute Genome Sequencing Center for Infectious Disease"/>
            <person name="Wu L."/>
            <person name="Ma J."/>
        </authorList>
    </citation>
    <scope>NUCLEOTIDE SEQUENCE [LARGE SCALE GENOMIC DNA]</scope>
    <source>
        <strain evidence="9">CGMCC 1.15304</strain>
    </source>
</reference>
<dbReference type="InterPro" id="IPR020550">
    <property type="entry name" value="Inositol_monophosphatase_CS"/>
</dbReference>
<dbReference type="PROSITE" id="PS00630">
    <property type="entry name" value="IMP_2"/>
    <property type="match status" value="1"/>
</dbReference>
<evidence type="ECO:0000256" key="2">
    <source>
        <dbReference type="ARBA" id="ARBA00001946"/>
    </source>
</evidence>
<organism evidence="8 9">
    <name type="scientific">Kordiimonas lipolytica</name>
    <dbReference type="NCBI Taxonomy" id="1662421"/>
    <lineage>
        <taxon>Bacteria</taxon>
        <taxon>Pseudomonadati</taxon>
        <taxon>Pseudomonadota</taxon>
        <taxon>Alphaproteobacteria</taxon>
        <taxon>Kordiimonadales</taxon>
        <taxon>Kordiimonadaceae</taxon>
        <taxon>Kordiimonas</taxon>
    </lineage>
</organism>
<keyword evidence="9" id="KW-1185">Reference proteome</keyword>
<gene>
    <name evidence="8" type="ORF">ACFO5Q_15510</name>
</gene>
<keyword evidence="6 7" id="KW-0460">Magnesium</keyword>
<dbReference type="RefSeq" id="WP_068146822.1">
    <property type="nucleotide sequence ID" value="NZ_JBHSCR010000016.1"/>
</dbReference>
<name>A0ABV8UEC7_9PROT</name>
<dbReference type="EC" id="3.1.3.25" evidence="7"/>
<evidence type="ECO:0000256" key="1">
    <source>
        <dbReference type="ARBA" id="ARBA00001033"/>
    </source>
</evidence>
<dbReference type="PRINTS" id="PR00377">
    <property type="entry name" value="IMPHPHTASES"/>
</dbReference>
<evidence type="ECO:0000313" key="9">
    <source>
        <dbReference type="Proteomes" id="UP001595776"/>
    </source>
</evidence>
<dbReference type="EMBL" id="JBHSCR010000016">
    <property type="protein sequence ID" value="MFC4349259.1"/>
    <property type="molecule type" value="Genomic_DNA"/>
</dbReference>
<accession>A0ABV8UEC7</accession>
<dbReference type="PROSITE" id="PS00629">
    <property type="entry name" value="IMP_1"/>
    <property type="match status" value="1"/>
</dbReference>
<proteinExistence type="inferred from homology"/>
<comment type="caution">
    <text evidence="8">The sequence shown here is derived from an EMBL/GenBank/DDBJ whole genome shotgun (WGS) entry which is preliminary data.</text>
</comment>
<keyword evidence="5 7" id="KW-0378">Hydrolase</keyword>
<dbReference type="PANTHER" id="PTHR20854:SF4">
    <property type="entry name" value="INOSITOL-1-MONOPHOSPHATASE-RELATED"/>
    <property type="match status" value="1"/>
</dbReference>
<protein>
    <recommendedName>
        <fullName evidence="7">Inositol-1-monophosphatase</fullName>
        <ecNumber evidence="7">3.1.3.25</ecNumber>
    </recommendedName>
</protein>
<evidence type="ECO:0000313" key="8">
    <source>
        <dbReference type="EMBL" id="MFC4349259.1"/>
    </source>
</evidence>